<sequence length="257" mass="29859">MQQWPFVVLSFGLLWLSYCLAIDFCEIKACQGMPHVGCNNSMKFDQGCLRDRRLVKMEMYRSYFLAMHNTYRQRVASGEIGGLPKAQHMPELVWDIYLALVAEYHLKRCLRELNDVCVATDDFPEPAVNYGDDLQARALHLISNMRQVTFLTESWLHEVYQLQSIRTETAPRAIRHIINDRAAHMGCAAGQNYDNWNVRFVLICYYDVDAPRKQNLYTSGDFLESQCTAGRSQRYANLCRTLPKYVQNMSVGEYWPE</sequence>
<dbReference type="EMBL" id="AP029265">
    <property type="protein sequence ID" value="BFF97191.1"/>
    <property type="molecule type" value="Genomic_DNA"/>
</dbReference>
<evidence type="ECO:0000313" key="7">
    <source>
        <dbReference type="EMBL" id="BFF97191.1"/>
    </source>
</evidence>
<accession>A0AAU9FNZ7</accession>
<dbReference type="AlphaFoldDB" id="A0AAU9FNZ7"/>
<evidence type="ECO:0000259" key="6">
    <source>
        <dbReference type="SMART" id="SM00198"/>
    </source>
</evidence>
<dbReference type="InterPro" id="IPR014044">
    <property type="entry name" value="CAP_dom"/>
</dbReference>
<dbReference type="CDD" id="cd05380">
    <property type="entry name" value="CAP_euk"/>
    <property type="match status" value="1"/>
</dbReference>
<gene>
    <name evidence="7" type="ORF">DMAD_05657</name>
</gene>
<dbReference type="SMART" id="SM00198">
    <property type="entry name" value="SCP"/>
    <property type="match status" value="1"/>
</dbReference>
<dbReference type="InterPro" id="IPR034763">
    <property type="entry name" value="P14a_insect"/>
</dbReference>
<organism evidence="7 8">
    <name type="scientific">Drosophila madeirensis</name>
    <name type="common">Fruit fly</name>
    <dbReference type="NCBI Taxonomy" id="30013"/>
    <lineage>
        <taxon>Eukaryota</taxon>
        <taxon>Metazoa</taxon>
        <taxon>Ecdysozoa</taxon>
        <taxon>Arthropoda</taxon>
        <taxon>Hexapoda</taxon>
        <taxon>Insecta</taxon>
        <taxon>Pterygota</taxon>
        <taxon>Neoptera</taxon>
        <taxon>Endopterygota</taxon>
        <taxon>Diptera</taxon>
        <taxon>Brachycera</taxon>
        <taxon>Muscomorpha</taxon>
        <taxon>Ephydroidea</taxon>
        <taxon>Drosophilidae</taxon>
        <taxon>Drosophila</taxon>
        <taxon>Sophophora</taxon>
    </lineage>
</organism>
<dbReference type="PIRSF" id="PIRSF038921">
    <property type="entry name" value="P14a"/>
    <property type="match status" value="1"/>
</dbReference>
<keyword evidence="8" id="KW-1185">Reference proteome</keyword>
<dbReference type="Gene3D" id="3.40.33.10">
    <property type="entry name" value="CAP"/>
    <property type="match status" value="1"/>
</dbReference>
<dbReference type="SUPFAM" id="SSF55797">
    <property type="entry name" value="PR-1-like"/>
    <property type="match status" value="1"/>
</dbReference>
<evidence type="ECO:0000256" key="3">
    <source>
        <dbReference type="ARBA" id="ARBA00022525"/>
    </source>
</evidence>
<keyword evidence="3" id="KW-0964">Secreted</keyword>
<evidence type="ECO:0000256" key="2">
    <source>
        <dbReference type="ARBA" id="ARBA00009923"/>
    </source>
</evidence>
<feature type="signal peptide" evidence="5">
    <location>
        <begin position="1"/>
        <end position="21"/>
    </location>
</feature>
<dbReference type="Proteomes" id="UP001500889">
    <property type="component" value="Chromosome J"/>
</dbReference>
<evidence type="ECO:0000313" key="8">
    <source>
        <dbReference type="Proteomes" id="UP001500889"/>
    </source>
</evidence>
<comment type="similarity">
    <text evidence="2">Belongs to the CRISP family.</text>
</comment>
<dbReference type="Pfam" id="PF00188">
    <property type="entry name" value="CAP"/>
    <property type="match status" value="1"/>
</dbReference>
<comment type="subcellular location">
    <subcellularLocation>
        <location evidence="1">Secreted</location>
    </subcellularLocation>
</comment>
<dbReference type="InterPro" id="IPR035940">
    <property type="entry name" value="CAP_sf"/>
</dbReference>
<protein>
    <submittedName>
        <fullName evidence="7">Antigen 5 like allergen Cul n 1</fullName>
    </submittedName>
</protein>
<name>A0AAU9FNZ7_DROMD</name>
<evidence type="ECO:0000256" key="5">
    <source>
        <dbReference type="SAM" id="SignalP"/>
    </source>
</evidence>
<evidence type="ECO:0000256" key="1">
    <source>
        <dbReference type="ARBA" id="ARBA00004613"/>
    </source>
</evidence>
<feature type="chain" id="PRO_5043594341" evidence="5">
    <location>
        <begin position="22"/>
        <end position="257"/>
    </location>
</feature>
<dbReference type="GO" id="GO:0005576">
    <property type="term" value="C:extracellular region"/>
    <property type="evidence" value="ECO:0007669"/>
    <property type="project" value="UniProtKB-SubCell"/>
</dbReference>
<feature type="domain" description="SCP" evidence="6">
    <location>
        <begin position="59"/>
        <end position="209"/>
    </location>
</feature>
<evidence type="ECO:0000256" key="4">
    <source>
        <dbReference type="ARBA" id="ARBA00022729"/>
    </source>
</evidence>
<proteinExistence type="inferred from homology"/>
<keyword evidence="4 5" id="KW-0732">Signal</keyword>
<reference evidence="7 8" key="1">
    <citation type="submission" date="2024-02" db="EMBL/GenBank/DDBJ databases">
        <title>A chromosome-level genome assembly of Drosophila madeirensis, a fruit fly species endemic to Madeira island.</title>
        <authorList>
            <person name="Tomihara K."/>
            <person name="Llopart A."/>
            <person name="Yamamoto D."/>
        </authorList>
    </citation>
    <scope>NUCLEOTIDE SEQUENCE [LARGE SCALE GENOMIC DNA]</scope>
    <source>
        <strain evidence="7 8">RF1</strain>
    </source>
</reference>